<reference evidence="1 2" key="1">
    <citation type="journal article" date="2016" name="Appl. Microbiol. Biotechnol.">
        <title>Characterization of T-DNA insertion mutants with decreased virulence in the entomopathogenic fungus Beauveria bassiana JEF-007.</title>
        <authorList>
            <person name="Kim S."/>
            <person name="Lee S.J."/>
            <person name="Nai Y.S."/>
            <person name="Yu J.S."/>
            <person name="Lee M.R."/>
            <person name="Yang Y.T."/>
            <person name="Kim J.S."/>
        </authorList>
    </citation>
    <scope>NUCLEOTIDE SEQUENCE [LARGE SCALE GENOMIC DNA]</scope>
    <source>
        <strain evidence="1 2">JEF-007</strain>
    </source>
</reference>
<sequence>MWNDTLRSQRDYLLGLPDALRDQSKASLKPLGEAFNDDYVKNVASIQMARTFYQPNAFNRFPAYPGEKPGNLSPVQSKLRIIAAHVKNAPLPLPKTFSLAYILGQSKGLEGLDPGVLSPRDYLRDQKAPMKLSEDRINFLSLFHTLKVTKLLHGYIKEDKLSNP</sequence>
<evidence type="ECO:0000313" key="1">
    <source>
        <dbReference type="EMBL" id="PMB66819.1"/>
    </source>
</evidence>
<dbReference type="AlphaFoldDB" id="A0A2N6NHR1"/>
<evidence type="ECO:0000313" key="2">
    <source>
        <dbReference type="Proteomes" id="UP000235728"/>
    </source>
</evidence>
<accession>A0A2N6NHR1</accession>
<gene>
    <name evidence="1" type="ORF">BM221_007815</name>
</gene>
<name>A0A2N6NHR1_BEABA</name>
<dbReference type="Proteomes" id="UP000235728">
    <property type="component" value="Unassembled WGS sequence"/>
</dbReference>
<proteinExistence type="predicted"/>
<organism evidence="1 2">
    <name type="scientific">Beauveria bassiana</name>
    <name type="common">White muscardine disease fungus</name>
    <name type="synonym">Tritirachium shiotae</name>
    <dbReference type="NCBI Taxonomy" id="176275"/>
    <lineage>
        <taxon>Eukaryota</taxon>
        <taxon>Fungi</taxon>
        <taxon>Dikarya</taxon>
        <taxon>Ascomycota</taxon>
        <taxon>Pezizomycotina</taxon>
        <taxon>Sordariomycetes</taxon>
        <taxon>Hypocreomycetidae</taxon>
        <taxon>Hypocreales</taxon>
        <taxon>Cordycipitaceae</taxon>
        <taxon>Beauveria</taxon>
    </lineage>
</organism>
<protein>
    <submittedName>
        <fullName evidence="1">Uncharacterized protein</fullName>
    </submittedName>
</protein>
<dbReference type="EMBL" id="MRVG01000008">
    <property type="protein sequence ID" value="PMB66819.1"/>
    <property type="molecule type" value="Genomic_DNA"/>
</dbReference>
<comment type="caution">
    <text evidence="1">The sequence shown here is derived from an EMBL/GenBank/DDBJ whole genome shotgun (WGS) entry which is preliminary data.</text>
</comment>